<dbReference type="Proteomes" id="UP000260991">
    <property type="component" value="Unassembled WGS sequence"/>
</dbReference>
<evidence type="ECO:0000313" key="4">
    <source>
        <dbReference type="EMBL" id="RAW55529.1"/>
    </source>
</evidence>
<dbReference type="AlphaFoldDB" id="A0A329U2A7"/>
<dbReference type="EMBL" id="QVER01000002">
    <property type="protein sequence ID" value="RGB93140.1"/>
    <property type="molecule type" value="Genomic_DNA"/>
</dbReference>
<dbReference type="Pfam" id="PF04977">
    <property type="entry name" value="DivIC"/>
    <property type="match status" value="1"/>
</dbReference>
<evidence type="ECO:0000313" key="2">
    <source>
        <dbReference type="EMBL" id="MBS6621128.1"/>
    </source>
</evidence>
<gene>
    <name evidence="6" type="primary">ftsL_1</name>
    <name evidence="4" type="ORF">C4N26_00585</name>
    <name evidence="3" type="ORF">C4N27_06795</name>
    <name evidence="5" type="ORF">DWZ46_01990</name>
    <name evidence="6" type="ORF">FPPS064S07_00616</name>
    <name evidence="2" type="ORF">KH315_03020</name>
</gene>
<dbReference type="EMBL" id="JAGZYH010000007">
    <property type="protein sequence ID" value="MBS6621128.1"/>
    <property type="molecule type" value="Genomic_DNA"/>
</dbReference>
<organism evidence="4 8">
    <name type="scientific">Faecalibacterium prausnitzii</name>
    <dbReference type="NCBI Taxonomy" id="853"/>
    <lineage>
        <taxon>Bacteria</taxon>
        <taxon>Bacillati</taxon>
        <taxon>Bacillota</taxon>
        <taxon>Clostridia</taxon>
        <taxon>Eubacteriales</taxon>
        <taxon>Oscillospiraceae</taxon>
        <taxon>Faecalibacterium</taxon>
    </lineage>
</organism>
<dbReference type="GO" id="GO:0051301">
    <property type="term" value="P:cell division"/>
    <property type="evidence" value="ECO:0007669"/>
    <property type="project" value="UniProtKB-KW"/>
</dbReference>
<evidence type="ECO:0000313" key="3">
    <source>
        <dbReference type="EMBL" id="RAW50234.1"/>
    </source>
</evidence>
<evidence type="ECO:0000313" key="6">
    <source>
        <dbReference type="EMBL" id="VUX09536.1"/>
    </source>
</evidence>
<proteinExistence type="predicted"/>
<reference evidence="6 10" key="3">
    <citation type="submission" date="2019-07" db="EMBL/GenBank/DDBJ databases">
        <authorList>
            <person name="Hibberd C M."/>
            <person name="Gehrig L. J."/>
            <person name="Chang H.-W."/>
            <person name="Venkatesh S."/>
        </authorList>
    </citation>
    <scope>NUCLEOTIDE SEQUENCE [LARGE SCALE GENOMIC DNA]</scope>
    <source>
        <strain evidence="6">Faecalibacterium_prausnitzii_JG_BgPS064</strain>
    </source>
</reference>
<dbReference type="InterPro" id="IPR007060">
    <property type="entry name" value="FtsL/DivIC"/>
</dbReference>
<evidence type="ECO:0000313" key="7">
    <source>
        <dbReference type="Proteomes" id="UP000250997"/>
    </source>
</evidence>
<feature type="coiled-coil region" evidence="1">
    <location>
        <begin position="42"/>
        <end position="69"/>
    </location>
</feature>
<evidence type="ECO:0000313" key="5">
    <source>
        <dbReference type="EMBL" id="RGB93140.1"/>
    </source>
</evidence>
<dbReference type="OrthoDB" id="1859781at2"/>
<evidence type="ECO:0000256" key="1">
    <source>
        <dbReference type="SAM" id="Coils"/>
    </source>
</evidence>
<dbReference type="Proteomes" id="UP000251144">
    <property type="component" value="Unassembled WGS sequence"/>
</dbReference>
<keyword evidence="10" id="KW-1185">Reference proteome</keyword>
<keyword evidence="6" id="KW-0131">Cell cycle</keyword>
<keyword evidence="6" id="KW-0132">Cell division</keyword>
<dbReference type="Proteomes" id="UP000406184">
    <property type="component" value="Unassembled WGS sequence"/>
</dbReference>
<evidence type="ECO:0000313" key="9">
    <source>
        <dbReference type="Proteomes" id="UP000260991"/>
    </source>
</evidence>
<protein>
    <submittedName>
        <fullName evidence="6">Cell division protein FtsL</fullName>
    </submittedName>
    <submittedName>
        <fullName evidence="4">Cell-division initiation protein</fullName>
    </submittedName>
    <submittedName>
        <fullName evidence="2">Septum formation initiator family protein</fullName>
    </submittedName>
</protein>
<accession>A0A329U2A7</accession>
<dbReference type="EMBL" id="PRLA01000004">
    <property type="protein sequence ID" value="RAW50234.1"/>
    <property type="molecule type" value="Genomic_DNA"/>
</dbReference>
<reference evidence="2" key="4">
    <citation type="submission" date="2021-02" db="EMBL/GenBank/DDBJ databases">
        <title>Infant gut strain persistence is associated with maternal origin, phylogeny, and functional potential including surface adhesion and iron acquisition.</title>
        <authorList>
            <person name="Lou Y.C."/>
        </authorList>
    </citation>
    <scope>NUCLEOTIDE SEQUENCE</scope>
    <source>
        <strain evidence="2">L2_039_000G1_dasL2_039_000G1_maxbin2.maxbin.077</strain>
    </source>
</reference>
<reference evidence="5 9" key="2">
    <citation type="submission" date="2018-08" db="EMBL/GenBank/DDBJ databases">
        <title>A genome reference for cultivated species of the human gut microbiota.</title>
        <authorList>
            <person name="Zou Y."/>
            <person name="Xue W."/>
            <person name="Luo G."/>
        </authorList>
    </citation>
    <scope>NUCLEOTIDE SEQUENCE [LARGE SCALE GENOMIC DNA]</scope>
    <source>
        <strain evidence="5 9">AF32-8AC</strain>
    </source>
</reference>
<reference evidence="7 8" key="1">
    <citation type="submission" date="2018-02" db="EMBL/GenBank/DDBJ databases">
        <title>Complete genome sequencing of Faecalibacterium prausnitzii strains isolated from the human gut.</title>
        <authorList>
            <person name="Fitzgerald B.C."/>
            <person name="Shkoporov A.N."/>
            <person name="Ross P.R."/>
            <person name="Hill C."/>
        </authorList>
    </citation>
    <scope>NUCLEOTIDE SEQUENCE [LARGE SCALE GENOMIC DNA]</scope>
    <source>
        <strain evidence="3 7">APC942/18-1</strain>
        <strain evidence="4 8">APC942/32-1</strain>
    </source>
</reference>
<name>A0A329U2A7_9FIRM</name>
<keyword evidence="1" id="KW-0175">Coiled coil</keyword>
<sequence length="102" mass="11445">MANPSRKKRKRKASVVGAVLKLLFLLLLLSMLAAYIANQVALSSKKAELDTLQEQIDQQKTQNEEMQRILSGDSDDVTEWVARDSYNYAAANERIFVDVTGN</sequence>
<evidence type="ECO:0000313" key="10">
    <source>
        <dbReference type="Proteomes" id="UP000406184"/>
    </source>
</evidence>
<dbReference type="EMBL" id="CABHMY010000100">
    <property type="protein sequence ID" value="VUX09536.1"/>
    <property type="molecule type" value="Genomic_DNA"/>
</dbReference>
<dbReference type="EMBL" id="PRLB01000001">
    <property type="protein sequence ID" value="RAW55529.1"/>
    <property type="molecule type" value="Genomic_DNA"/>
</dbReference>
<dbReference type="RefSeq" id="WP_015564276.1">
    <property type="nucleotide sequence ID" value="NZ_CABHMY010000100.1"/>
</dbReference>
<dbReference type="Proteomes" id="UP000250997">
    <property type="component" value="Unassembled WGS sequence"/>
</dbReference>
<dbReference type="Proteomes" id="UP000811365">
    <property type="component" value="Unassembled WGS sequence"/>
</dbReference>
<evidence type="ECO:0000313" key="8">
    <source>
        <dbReference type="Proteomes" id="UP000251144"/>
    </source>
</evidence>